<dbReference type="Gene3D" id="1.50.10.10">
    <property type="match status" value="1"/>
</dbReference>
<comment type="similarity">
    <text evidence="4 14">Belongs to the phosphorylase b kinase regulatory chain family.</text>
</comment>
<dbReference type="GeneID" id="105364513"/>
<feature type="transmembrane region" description="Helical" evidence="16">
    <location>
        <begin position="206"/>
        <end position="227"/>
    </location>
</feature>
<evidence type="ECO:0000313" key="20">
    <source>
        <dbReference type="Proteomes" id="UP000695007"/>
    </source>
</evidence>
<comment type="function">
    <text evidence="1">Phosphorylase b kinase catalyzes the phosphorylation of serine in certain substrates, including troponin I. The alpha chain may bind calmodulin.</text>
</comment>
<evidence type="ECO:0000259" key="17">
    <source>
        <dbReference type="Pfam" id="PF00723"/>
    </source>
</evidence>
<feature type="domain" description="Fatty acid hydroxylase" evidence="18">
    <location>
        <begin position="153"/>
        <end position="259"/>
    </location>
</feature>
<keyword evidence="10 14" id="KW-0119">Carbohydrate metabolism</keyword>
<dbReference type="InterPro" id="IPR011613">
    <property type="entry name" value="GH15-like"/>
</dbReference>
<evidence type="ECO:0000256" key="16">
    <source>
        <dbReference type="SAM" id="Phobius"/>
    </source>
</evidence>
<feature type="lipid moiety-binding region" description="S-farnesyl cysteine" evidence="13">
    <location>
        <position position="1499"/>
    </location>
</feature>
<dbReference type="GO" id="GO:0008610">
    <property type="term" value="P:lipid biosynthetic process"/>
    <property type="evidence" value="ECO:0007669"/>
    <property type="project" value="InterPro"/>
</dbReference>
<dbReference type="SUPFAM" id="SSF48208">
    <property type="entry name" value="Six-hairpin glycosidases"/>
    <property type="match status" value="1"/>
</dbReference>
<accession>A0AAJ6YMF1</accession>
<feature type="domain" description="GH15-like" evidence="17">
    <location>
        <begin position="273"/>
        <end position="1221"/>
    </location>
</feature>
<comment type="pathway">
    <text evidence="3 14">Glycan biosynthesis; glycogen metabolism.</text>
</comment>
<evidence type="ECO:0000259" key="18">
    <source>
        <dbReference type="Pfam" id="PF04116"/>
    </source>
</evidence>
<reference evidence="21" key="1">
    <citation type="submission" date="2025-08" db="UniProtKB">
        <authorList>
            <consortium name="RefSeq"/>
        </authorList>
    </citation>
    <scope>IDENTIFICATION</scope>
</reference>
<name>A0AAJ6YMF1_9HYME</name>
<evidence type="ECO:0000256" key="2">
    <source>
        <dbReference type="ARBA" id="ARBA00004342"/>
    </source>
</evidence>
<evidence type="ECO:0000256" key="8">
    <source>
        <dbReference type="ARBA" id="ARBA00022860"/>
    </source>
</evidence>
<dbReference type="FunFam" id="1.50.10.10:FF:000004">
    <property type="entry name" value="Phosphorylase b kinase regulatory subunit"/>
    <property type="match status" value="1"/>
</dbReference>
<keyword evidence="20" id="KW-1185">Reference proteome</keyword>
<dbReference type="InterPro" id="IPR008928">
    <property type="entry name" value="6-hairpin_glycosidase_sf"/>
</dbReference>
<evidence type="ECO:0000256" key="4">
    <source>
        <dbReference type="ARBA" id="ARBA00007128"/>
    </source>
</evidence>
<keyword evidence="8 14" id="KW-0112">Calmodulin-binding</keyword>
<proteinExistence type="inferred from homology"/>
<dbReference type="GO" id="GO:0016491">
    <property type="term" value="F:oxidoreductase activity"/>
    <property type="evidence" value="ECO:0007669"/>
    <property type="project" value="InterPro"/>
</dbReference>
<dbReference type="Pfam" id="PF00723">
    <property type="entry name" value="Glyco_hydro_15"/>
    <property type="match status" value="1"/>
</dbReference>
<evidence type="ECO:0000256" key="7">
    <source>
        <dbReference type="ARBA" id="ARBA00022600"/>
    </source>
</evidence>
<evidence type="ECO:0000256" key="9">
    <source>
        <dbReference type="ARBA" id="ARBA00023136"/>
    </source>
</evidence>
<evidence type="ECO:0000256" key="14">
    <source>
        <dbReference type="RuleBase" id="RU364123"/>
    </source>
</evidence>
<dbReference type="InterPro" id="IPR008734">
    <property type="entry name" value="PHK_A/B_su"/>
</dbReference>
<evidence type="ECO:0000256" key="15">
    <source>
        <dbReference type="SAM" id="MobiDB-lite"/>
    </source>
</evidence>
<evidence type="ECO:0000256" key="13">
    <source>
        <dbReference type="PIRSR" id="PIRSR608734-50"/>
    </source>
</evidence>
<dbReference type="InterPro" id="IPR045583">
    <property type="entry name" value="KPBA/B_C"/>
</dbReference>
<dbReference type="PANTHER" id="PTHR10749">
    <property type="entry name" value="PHOSPHORYLASE B KINASE REGULATORY SUBUNIT"/>
    <property type="match status" value="1"/>
</dbReference>
<feature type="region of interest" description="Disordered" evidence="15">
    <location>
        <begin position="1035"/>
        <end position="1054"/>
    </location>
</feature>
<organism evidence="20 21">
    <name type="scientific">Ceratosolen solmsi marchali</name>
    <dbReference type="NCBI Taxonomy" id="326594"/>
    <lineage>
        <taxon>Eukaryota</taxon>
        <taxon>Metazoa</taxon>
        <taxon>Ecdysozoa</taxon>
        <taxon>Arthropoda</taxon>
        <taxon>Hexapoda</taxon>
        <taxon>Insecta</taxon>
        <taxon>Pterygota</taxon>
        <taxon>Neoptera</taxon>
        <taxon>Endopterygota</taxon>
        <taxon>Hymenoptera</taxon>
        <taxon>Apocrita</taxon>
        <taxon>Proctotrupomorpha</taxon>
        <taxon>Chalcidoidea</taxon>
        <taxon>Agaonidae</taxon>
        <taxon>Agaoninae</taxon>
        <taxon>Ceratosolen</taxon>
    </lineage>
</organism>
<dbReference type="GO" id="GO:0005977">
    <property type="term" value="P:glycogen metabolic process"/>
    <property type="evidence" value="ECO:0007669"/>
    <property type="project" value="UniProtKB-KW"/>
</dbReference>
<dbReference type="Pfam" id="PF04116">
    <property type="entry name" value="FA_hydroxylase"/>
    <property type="match status" value="1"/>
</dbReference>
<keyword evidence="11 13" id="KW-0449">Lipoprotein</keyword>
<dbReference type="GO" id="GO:0005506">
    <property type="term" value="F:iron ion binding"/>
    <property type="evidence" value="ECO:0007669"/>
    <property type="project" value="InterPro"/>
</dbReference>
<dbReference type="Proteomes" id="UP000695007">
    <property type="component" value="Unplaced"/>
</dbReference>
<keyword evidence="5 14" id="KW-1003">Cell membrane</keyword>
<evidence type="ECO:0000259" key="19">
    <source>
        <dbReference type="Pfam" id="PF19292"/>
    </source>
</evidence>
<feature type="domain" description="Phosphorylase b kinase regulatory subunit alpha/beta C-terminal" evidence="19">
    <location>
        <begin position="1236"/>
        <end position="1419"/>
    </location>
</feature>
<comment type="subcellular location">
    <subcellularLocation>
        <location evidence="2 14">Cell membrane</location>
        <topology evidence="2 14">Lipid-anchor</topology>
        <orientation evidence="2 14">Cytoplasmic side</orientation>
    </subcellularLocation>
</comment>
<evidence type="ECO:0000256" key="5">
    <source>
        <dbReference type="ARBA" id="ARBA00022475"/>
    </source>
</evidence>
<keyword evidence="9 14" id="KW-0472">Membrane</keyword>
<dbReference type="GO" id="GO:0005886">
    <property type="term" value="C:plasma membrane"/>
    <property type="evidence" value="ECO:0007669"/>
    <property type="project" value="UniProtKB-SubCell"/>
</dbReference>
<feature type="transmembrane region" description="Helical" evidence="16">
    <location>
        <begin position="54"/>
        <end position="77"/>
    </location>
</feature>
<dbReference type="PANTHER" id="PTHR10749:SF7">
    <property type="entry name" value="PHOSPHORYLASE B KINASE REGULATORY SUBUNIT ALPHA-RELATED"/>
    <property type="match status" value="1"/>
</dbReference>
<keyword evidence="12 13" id="KW-0636">Prenylation</keyword>
<evidence type="ECO:0000256" key="1">
    <source>
        <dbReference type="ARBA" id="ARBA00002837"/>
    </source>
</evidence>
<evidence type="ECO:0000313" key="21">
    <source>
        <dbReference type="RefSeq" id="XP_011500748.1"/>
    </source>
</evidence>
<dbReference type="Pfam" id="PF19292">
    <property type="entry name" value="KPBB_C"/>
    <property type="match status" value="1"/>
</dbReference>
<dbReference type="GO" id="GO:0005516">
    <property type="term" value="F:calmodulin binding"/>
    <property type="evidence" value="ECO:0007669"/>
    <property type="project" value="UniProtKB-KW"/>
</dbReference>
<keyword evidence="7 14" id="KW-0321">Glycogen metabolism</keyword>
<comment type="PTM">
    <text evidence="13">Although the final Cys may be farnesylated, the terminal tripeptide is probably not removed, and the C-terminus is not methylated.</text>
</comment>
<evidence type="ECO:0000256" key="10">
    <source>
        <dbReference type="ARBA" id="ARBA00023277"/>
    </source>
</evidence>
<gene>
    <name evidence="21" type="primary">LOC105364513</name>
</gene>
<evidence type="ECO:0000256" key="3">
    <source>
        <dbReference type="ARBA" id="ARBA00005131"/>
    </source>
</evidence>
<dbReference type="InterPro" id="IPR012341">
    <property type="entry name" value="6hp_glycosidase-like_sf"/>
</dbReference>
<keyword evidence="6" id="KW-0597">Phosphoprotein</keyword>
<keyword evidence="16" id="KW-1133">Transmembrane helix</keyword>
<evidence type="ECO:0000256" key="11">
    <source>
        <dbReference type="ARBA" id="ARBA00023288"/>
    </source>
</evidence>
<sequence>MIVLLVIGPIVIGFAGHRNSLIWNLRKFWGASGDFCQAQWEKIIRRIGDDPATYWIHGSILLTFLVYWIFGGLYTLLDATNRPRYLRRYKTQPGTNEPVKAGDLARVIGQVLFNQIVVGLPIAHCAYRLMQWRGFPPLKELPSFRSFLAEIGFHVICEELGFYYSHRLLHNPRLYKHIHKQHHQWTAPVAVTAIYCHPLEHIGSNLLPPFLGVFLLGSHVVTAWLWFSLAILSTLNAHSGYHMPFFPSPEAHDFHHLKIVNLRIKMRTRSNSGVRLDYYQRVVHKIIMDHQNPITGLFPASHDNSHAWIRDNVYTILAVWGLSMAYKKIADADEDRAKTYELEQSCVKLMRGLLMAMMQQKGKVEKFKSTQNPLDALHAKYSSATGQTVVKDDEWGHLQIDSISLYLLILAQMTASGLQIVFNLDEVAFIQNLVFYIESAYCTPDYGIWERGDKTNHGLPELNASSIGMAKAALEAMNELDLFGARGGPTSVIHVLADEAQKCQAVLQSMLPRESNSKELDSGLLSIISFPAFAVDEPDLIQQTRDAIIKKLQGKYGCKRFLRDGYKTPKEDPNRLYYEPWELRMFENIECEWPLFFCYLILDYCFQGNKEAVIRYTAMLENVTVQSVDGIRLVPELYAVSPANVTAEYAEPGSQVREALGRCPFMWAQSLYILGKLLQEGFLAVGELDPLNRRLCSEKKPDVVVQVVILAENVEIRDKIAQHDIHVQTITEVEPTEVQPAKVLSHLYTNLGRNKKLELSGRKSRDVGILSTSKLYSLHDKIFAFTPQLTDMTRFYVASDYELMIDIFKGEINFLKSSWQNMLGRPLVNIDVKDYYTSNDADFLANTFTTNLAFLTINWKQMLGRPTVTLVATNNFLDQGKIPLAMITTMKKLKSGYINGTRVSLGNLNDFLSTSCITNLSFLGCAEDGRPDKLNPEVRRYLGENLLKSLLLPINLLNRPITHNRKSIKRRMSVKGAIKKTRSIAVEPEILGMAGEDRRSSIVVQVNPFIKTNDTALQSPTTENKIFEHTHSSTDDTLSWKTHSPKPTRHRLNSETQYADTEVEELMAMIRETESLEEQGDILQYLVDTHGLYFNTGMIRNKYPVLVKDLLKDLYEKACQQKMWGIVRHTAGMLGKRVEDLAKAVTDLLVRQKQVTVGMPPANEHTIVAPLPENELRSLIHEAYGDDESTAMLTQELLVYLAMFIRTEPRLFHEMLRLRVGLIIQVMATELSRTLMCSGEEASEHLLNLSPFEMKNLLHHIMSGKEFAISSVGRGNFSIVNCKSNRVSKKSQIGDFLNSDQENVEMEPDRQGQWLRRRRLDGALNRVPRDFYSQVWHVLERSQGLVIEGRILPQHLTQEMTPGELKFALAVETVLNTIPQPEYRQLVVEALMVLTLFTEYNMVSSLGGLIAVEHLVHKANSIFLEDQIKIDGDATLCCAKPKELREITVMGTLVCGGAAYVCQHFYDSAPSGSFGTMTYITRAVASLLKCLPKDGDSECSIS</sequence>
<dbReference type="GO" id="GO:0005964">
    <property type="term" value="C:phosphorylase kinase complex"/>
    <property type="evidence" value="ECO:0007669"/>
    <property type="project" value="TreeGrafter"/>
</dbReference>
<evidence type="ECO:0000256" key="12">
    <source>
        <dbReference type="ARBA" id="ARBA00023289"/>
    </source>
</evidence>
<dbReference type="RefSeq" id="XP_011500748.1">
    <property type="nucleotide sequence ID" value="XM_011502446.1"/>
</dbReference>
<keyword evidence="16" id="KW-0812">Transmembrane</keyword>
<evidence type="ECO:0000256" key="6">
    <source>
        <dbReference type="ARBA" id="ARBA00022553"/>
    </source>
</evidence>
<protein>
    <recommendedName>
        <fullName evidence="14">Phosphorylase b kinase regulatory subunit</fullName>
    </recommendedName>
</protein>
<dbReference type="InterPro" id="IPR006694">
    <property type="entry name" value="Fatty_acid_hydroxylase"/>
</dbReference>